<feature type="domain" description="Neurotransmitter-gated ion-channel transmembrane" evidence="20">
    <location>
        <begin position="257"/>
        <end position="340"/>
    </location>
</feature>
<dbReference type="CDD" id="cd19007">
    <property type="entry name" value="LGIC_ECD_GABAR_GRD-like"/>
    <property type="match status" value="1"/>
</dbReference>
<dbReference type="InterPro" id="IPR006202">
    <property type="entry name" value="Neur_chan_lig-bd"/>
</dbReference>
<comment type="subcellular location">
    <subcellularLocation>
        <location evidence="17">Postsynaptic cell membrane</location>
        <topology evidence="17">Multi-pass membrane protein</topology>
    </subcellularLocation>
</comment>
<dbReference type="OrthoDB" id="203862at2759"/>
<dbReference type="AlphaFoldDB" id="R7VD48"/>
<keyword evidence="12" id="KW-0325">Glycoprotein</keyword>
<evidence type="ECO:0000256" key="13">
    <source>
        <dbReference type="ARBA" id="ARBA00023214"/>
    </source>
</evidence>
<evidence type="ECO:0000256" key="10">
    <source>
        <dbReference type="ARBA" id="ARBA00023170"/>
    </source>
</evidence>
<evidence type="ECO:0000256" key="1">
    <source>
        <dbReference type="ARBA" id="ARBA00022448"/>
    </source>
</evidence>
<keyword evidence="8 18" id="KW-0472">Membrane</keyword>
<sequence length="463" mass="52458">MLPVIQNNVINTRLLICLLVCSALLIHTALAVNASEAEDATHLLNKLLDSYDKRFHPGYYMNSTGVTEVDVNLNIRSMGPISEMDMAYQMDCYFRQQWTDSRLRFDGNETLRVSVNILERLWKPDTHVFNGRQSYLHTVTTPNKLLRIDPDGSILYSMRLTIKASCPMHLENFPMDTQTCPLVFGSHGYGTTDVIYRWKYGVNKSIKMAPDMTLSQFDLIGIPSGKENKTLPMKGSFSALWANFELRRHMGYFLINVYIPCSLLVVISWVGFWINREATSDRIGLGITNVLTMAFLGIDNRRDIPKVSYSTALDYFVGTCFAFILATIIQFAAVHYFTKHGSGEIMPLDSDGEDDVVDHNVCEDGQVLPSMGGPANGNVVHQYNSLEEGSHFKEACCHKFYHCLIGNQKYRDLKIRRGPKSKGGRINSVSEVDMASRVLFPLAFAIFNVVYWVFYLDNRDVLI</sequence>
<keyword evidence="3 18" id="KW-0812">Transmembrane</keyword>
<accession>R7VD48</accession>
<dbReference type="InterPro" id="IPR038050">
    <property type="entry name" value="Neuro_actylchol_rec"/>
</dbReference>
<comment type="caution">
    <text evidence="18">Lacks conserved residue(s) required for the propagation of feature annotation.</text>
</comment>
<dbReference type="GO" id="GO:0005254">
    <property type="term" value="F:chloride channel activity"/>
    <property type="evidence" value="ECO:0007669"/>
    <property type="project" value="UniProtKB-KW"/>
</dbReference>
<name>R7VD48_CAPTE</name>
<evidence type="ECO:0000256" key="17">
    <source>
        <dbReference type="ARBA" id="ARBA00034104"/>
    </source>
</evidence>
<dbReference type="Pfam" id="PF02931">
    <property type="entry name" value="Neur_chan_LBD"/>
    <property type="match status" value="1"/>
</dbReference>
<evidence type="ECO:0000256" key="15">
    <source>
        <dbReference type="ARBA" id="ARBA00023286"/>
    </source>
</evidence>
<dbReference type="FunCoup" id="R7VD48">
    <property type="interactions" value="133"/>
</dbReference>
<evidence type="ECO:0000256" key="5">
    <source>
        <dbReference type="ARBA" id="ARBA00022989"/>
    </source>
</evidence>
<evidence type="ECO:0000256" key="6">
    <source>
        <dbReference type="ARBA" id="ARBA00023018"/>
    </source>
</evidence>
<evidence type="ECO:0000256" key="8">
    <source>
        <dbReference type="ARBA" id="ARBA00023136"/>
    </source>
</evidence>
<keyword evidence="11" id="KW-0869">Chloride channel</keyword>
<dbReference type="InterPro" id="IPR036719">
    <property type="entry name" value="Neuro-gated_channel_TM_sf"/>
</dbReference>
<dbReference type="PRINTS" id="PR00253">
    <property type="entry name" value="GABAARECEPTR"/>
</dbReference>
<dbReference type="InterPro" id="IPR018000">
    <property type="entry name" value="Neurotransmitter_ion_chnl_CS"/>
</dbReference>
<reference evidence="21 23" key="2">
    <citation type="journal article" date="2013" name="Nature">
        <title>Insights into bilaterian evolution from three spiralian genomes.</title>
        <authorList>
            <person name="Simakov O."/>
            <person name="Marletaz F."/>
            <person name="Cho S.J."/>
            <person name="Edsinger-Gonzales E."/>
            <person name="Havlak P."/>
            <person name="Hellsten U."/>
            <person name="Kuo D.H."/>
            <person name="Larsson T."/>
            <person name="Lv J."/>
            <person name="Arendt D."/>
            <person name="Savage R."/>
            <person name="Osoegawa K."/>
            <person name="de Jong P."/>
            <person name="Grimwood J."/>
            <person name="Chapman J.A."/>
            <person name="Shapiro H."/>
            <person name="Aerts A."/>
            <person name="Otillar R.P."/>
            <person name="Terry A.Y."/>
            <person name="Boore J.L."/>
            <person name="Grigoriev I.V."/>
            <person name="Lindberg D.R."/>
            <person name="Seaver E.C."/>
            <person name="Weisblat D.A."/>
            <person name="Putnam N.H."/>
            <person name="Rokhsar D.S."/>
        </authorList>
    </citation>
    <scope>NUCLEOTIDE SEQUENCE</scope>
    <source>
        <strain evidence="21 23">I ESC-2004</strain>
    </source>
</reference>
<keyword evidence="14" id="KW-0628">Postsynaptic cell membrane</keyword>
<dbReference type="STRING" id="283909.R7VD48"/>
<comment type="similarity">
    <text evidence="18">Belongs to the ligand-gated ion channel (TC 1.A.9) family.</text>
</comment>
<dbReference type="InterPro" id="IPR006201">
    <property type="entry name" value="Neur_channel"/>
</dbReference>
<keyword evidence="7 18" id="KW-0406">Ion transport</keyword>
<keyword evidence="23" id="KW-1185">Reference proteome</keyword>
<dbReference type="PANTHER" id="PTHR18945">
    <property type="entry name" value="NEUROTRANSMITTER GATED ION CHANNEL"/>
    <property type="match status" value="1"/>
</dbReference>
<dbReference type="InterPro" id="IPR001390">
    <property type="entry name" value="GABAAa_rcpt"/>
</dbReference>
<dbReference type="SUPFAM" id="SSF63712">
    <property type="entry name" value="Nicotinic receptor ligand binding domain-like"/>
    <property type="match status" value="1"/>
</dbReference>
<dbReference type="Proteomes" id="UP000014760">
    <property type="component" value="Unassembled WGS sequence"/>
</dbReference>
<dbReference type="PRINTS" id="PR00252">
    <property type="entry name" value="NRIONCHANNEL"/>
</dbReference>
<evidence type="ECO:0000313" key="21">
    <source>
        <dbReference type="EMBL" id="ELU14206.1"/>
    </source>
</evidence>
<reference evidence="23" key="1">
    <citation type="submission" date="2012-12" db="EMBL/GenBank/DDBJ databases">
        <authorList>
            <person name="Hellsten U."/>
            <person name="Grimwood J."/>
            <person name="Chapman J.A."/>
            <person name="Shapiro H."/>
            <person name="Aerts A."/>
            <person name="Otillar R.P."/>
            <person name="Terry A.Y."/>
            <person name="Boore J.L."/>
            <person name="Simakov O."/>
            <person name="Marletaz F."/>
            <person name="Cho S.-J."/>
            <person name="Edsinger-Gonzales E."/>
            <person name="Havlak P."/>
            <person name="Kuo D.-H."/>
            <person name="Larsson T."/>
            <person name="Lv J."/>
            <person name="Arendt D."/>
            <person name="Savage R."/>
            <person name="Osoegawa K."/>
            <person name="de Jong P."/>
            <person name="Lindberg D.R."/>
            <person name="Seaver E.C."/>
            <person name="Weisblat D.A."/>
            <person name="Putnam N.H."/>
            <person name="Grigoriev I.V."/>
            <person name="Rokhsar D.S."/>
        </authorList>
    </citation>
    <scope>NUCLEOTIDE SEQUENCE</scope>
    <source>
        <strain evidence="23">I ESC-2004</strain>
    </source>
</reference>
<evidence type="ECO:0000313" key="22">
    <source>
        <dbReference type="EnsemblMetazoa" id="CapteP100858"/>
    </source>
</evidence>
<evidence type="ECO:0000256" key="11">
    <source>
        <dbReference type="ARBA" id="ARBA00023173"/>
    </source>
</evidence>
<feature type="transmembrane region" description="Helical" evidence="18">
    <location>
        <begin position="438"/>
        <end position="456"/>
    </location>
</feature>
<feature type="domain" description="Neurotransmitter-gated ion-channel ligand-binding" evidence="19">
    <location>
        <begin position="41"/>
        <end position="250"/>
    </location>
</feature>
<evidence type="ECO:0000259" key="20">
    <source>
        <dbReference type="Pfam" id="PF02932"/>
    </source>
</evidence>
<dbReference type="GO" id="GO:0034707">
    <property type="term" value="C:chloride channel complex"/>
    <property type="evidence" value="ECO:0007669"/>
    <property type="project" value="UniProtKB-KW"/>
</dbReference>
<dbReference type="FunFam" id="2.70.170.10:FF:000003">
    <property type="entry name" value="Putative gamma-aminobutyric acid receptor subunit gamma-2"/>
    <property type="match status" value="1"/>
</dbReference>
<dbReference type="GO" id="GO:0005230">
    <property type="term" value="F:extracellular ligand-gated monoatomic ion channel activity"/>
    <property type="evidence" value="ECO:0007669"/>
    <property type="project" value="InterPro"/>
</dbReference>
<gene>
    <name evidence="21" type="ORF">CAPTEDRAFT_100858</name>
</gene>
<feature type="transmembrane region" description="Helical" evidence="18">
    <location>
        <begin position="315"/>
        <end position="337"/>
    </location>
</feature>
<dbReference type="GO" id="GO:0045211">
    <property type="term" value="C:postsynaptic membrane"/>
    <property type="evidence" value="ECO:0007669"/>
    <property type="project" value="UniProtKB-SubCell"/>
</dbReference>
<organism evidence="21">
    <name type="scientific">Capitella teleta</name>
    <name type="common">Polychaete worm</name>
    <dbReference type="NCBI Taxonomy" id="283909"/>
    <lineage>
        <taxon>Eukaryota</taxon>
        <taxon>Metazoa</taxon>
        <taxon>Spiralia</taxon>
        <taxon>Lophotrochozoa</taxon>
        <taxon>Annelida</taxon>
        <taxon>Polychaeta</taxon>
        <taxon>Sedentaria</taxon>
        <taxon>Scolecida</taxon>
        <taxon>Capitellidae</taxon>
        <taxon>Capitella</taxon>
    </lineage>
</organism>
<evidence type="ECO:0000256" key="2">
    <source>
        <dbReference type="ARBA" id="ARBA00022475"/>
    </source>
</evidence>
<evidence type="ECO:0000256" key="3">
    <source>
        <dbReference type="ARBA" id="ARBA00022692"/>
    </source>
</evidence>
<evidence type="ECO:0000313" key="23">
    <source>
        <dbReference type="Proteomes" id="UP000014760"/>
    </source>
</evidence>
<keyword evidence="16 18" id="KW-0407">Ion channel</keyword>
<dbReference type="Gene3D" id="2.70.170.10">
    <property type="entry name" value="Neurotransmitter-gated ion-channel ligand-binding domain"/>
    <property type="match status" value="1"/>
</dbReference>
<evidence type="ECO:0000256" key="18">
    <source>
        <dbReference type="RuleBase" id="RU000687"/>
    </source>
</evidence>
<evidence type="ECO:0008006" key="24">
    <source>
        <dbReference type="Google" id="ProtNLM"/>
    </source>
</evidence>
<evidence type="ECO:0000256" key="9">
    <source>
        <dbReference type="ARBA" id="ARBA00023157"/>
    </source>
</evidence>
<evidence type="ECO:0000259" key="19">
    <source>
        <dbReference type="Pfam" id="PF02931"/>
    </source>
</evidence>
<dbReference type="PRINTS" id="PR01079">
    <property type="entry name" value="GABAARALPHA"/>
</dbReference>
<feature type="chain" id="PRO_5008788951" description="Neurotransmitter-gated ion-channel ligand-binding domain-containing protein" evidence="18">
    <location>
        <begin position="32"/>
        <end position="463"/>
    </location>
</feature>
<dbReference type="SUPFAM" id="SSF90112">
    <property type="entry name" value="Neurotransmitter-gated ion-channel transmembrane pore"/>
    <property type="match status" value="1"/>
</dbReference>
<dbReference type="NCBIfam" id="TIGR00860">
    <property type="entry name" value="LIC"/>
    <property type="match status" value="1"/>
</dbReference>
<keyword evidence="6" id="KW-0770">Synapse</keyword>
<dbReference type="InterPro" id="IPR036734">
    <property type="entry name" value="Neur_chan_lig-bd_sf"/>
</dbReference>
<dbReference type="GO" id="GO:0004890">
    <property type="term" value="F:GABA-A receptor activity"/>
    <property type="evidence" value="ECO:0007669"/>
    <property type="project" value="InterPro"/>
</dbReference>
<dbReference type="CDD" id="cd19049">
    <property type="entry name" value="LGIC_TM_anion"/>
    <property type="match status" value="1"/>
</dbReference>
<dbReference type="Gene3D" id="1.20.58.390">
    <property type="entry name" value="Neurotransmitter-gated ion-channel transmembrane domain"/>
    <property type="match status" value="1"/>
</dbReference>
<dbReference type="EnsemblMetazoa" id="CapteT100858">
    <property type="protein sequence ID" value="CapteP100858"/>
    <property type="gene ID" value="CapteG100858"/>
</dbReference>
<evidence type="ECO:0000256" key="12">
    <source>
        <dbReference type="ARBA" id="ARBA00023180"/>
    </source>
</evidence>
<keyword evidence="1 18" id="KW-0813">Transport</keyword>
<dbReference type="PROSITE" id="PS00236">
    <property type="entry name" value="NEUROTR_ION_CHANNEL"/>
    <property type="match status" value="1"/>
</dbReference>
<reference evidence="22" key="3">
    <citation type="submission" date="2015-06" db="UniProtKB">
        <authorList>
            <consortium name="EnsemblMetazoa"/>
        </authorList>
    </citation>
    <scope>IDENTIFICATION</scope>
</reference>
<dbReference type="EMBL" id="AMQN01004917">
    <property type="status" value="NOT_ANNOTATED_CDS"/>
    <property type="molecule type" value="Genomic_DNA"/>
</dbReference>
<dbReference type="InterPro" id="IPR006029">
    <property type="entry name" value="Neurotrans-gated_channel_TM"/>
</dbReference>
<keyword evidence="10" id="KW-0675">Receptor</keyword>
<keyword evidence="2" id="KW-1003">Cell membrane</keyword>
<proteinExistence type="inferred from homology"/>
<evidence type="ECO:0000256" key="16">
    <source>
        <dbReference type="ARBA" id="ARBA00023303"/>
    </source>
</evidence>
<keyword evidence="9" id="KW-1015">Disulfide bond</keyword>
<dbReference type="OMA" id="RCPLRIG"/>
<dbReference type="HOGENOM" id="CLU_010920_2_2_1"/>
<evidence type="ECO:0000256" key="14">
    <source>
        <dbReference type="ARBA" id="ARBA00023257"/>
    </source>
</evidence>
<keyword evidence="4 18" id="KW-0732">Signal</keyword>
<feature type="transmembrane region" description="Helical" evidence="18">
    <location>
        <begin position="250"/>
        <end position="271"/>
    </location>
</feature>
<evidence type="ECO:0000256" key="4">
    <source>
        <dbReference type="ARBA" id="ARBA00022729"/>
    </source>
</evidence>
<keyword evidence="5 18" id="KW-1133">Transmembrane helix</keyword>
<dbReference type="EMBL" id="KB294684">
    <property type="protein sequence ID" value="ELU14206.1"/>
    <property type="molecule type" value="Genomic_DNA"/>
</dbReference>
<dbReference type="Pfam" id="PF02932">
    <property type="entry name" value="Neur_chan_memb"/>
    <property type="match status" value="1"/>
</dbReference>
<protein>
    <recommendedName>
        <fullName evidence="24">Neurotransmitter-gated ion-channel ligand-binding domain-containing protein</fullName>
    </recommendedName>
</protein>
<dbReference type="InterPro" id="IPR006028">
    <property type="entry name" value="GABAA/Glycine_rcpt"/>
</dbReference>
<keyword evidence="15" id="KW-1071">Ligand-gated ion channel</keyword>
<evidence type="ECO:0000256" key="7">
    <source>
        <dbReference type="ARBA" id="ARBA00023065"/>
    </source>
</evidence>
<keyword evidence="13" id="KW-0868">Chloride</keyword>
<feature type="signal peptide" evidence="18">
    <location>
        <begin position="1"/>
        <end position="31"/>
    </location>
</feature>